<name>A0ABT8YUN9_9SPIR</name>
<organism evidence="1 2">
    <name type="scientific">Brachyspira innocens</name>
    <dbReference type="NCBI Taxonomy" id="13264"/>
    <lineage>
        <taxon>Bacteria</taxon>
        <taxon>Pseudomonadati</taxon>
        <taxon>Spirochaetota</taxon>
        <taxon>Spirochaetia</taxon>
        <taxon>Brachyspirales</taxon>
        <taxon>Brachyspiraceae</taxon>
        <taxon>Brachyspira</taxon>
    </lineage>
</organism>
<sequence>MSKKMNTSIDIEGLKEFRETLEELGIDFKKSIKKAAMKAGREIAKKANTQAKGRGWTYDKYYTVQETRLTRKSDSGGNIKITTIRGKKGTAPAKNKIKWYKEQGDRYYAFFNEYGNKYQNEVPLLIPLFESSKENIESTINSELNKIIDKANGK</sequence>
<reference evidence="1" key="1">
    <citation type="submission" date="2023-07" db="EMBL/GenBank/DDBJ databases">
        <title>Mucosal microbiota of week-old chicken and adult hens.</title>
        <authorList>
            <person name="Volf J."/>
            <person name="Karasova D."/>
            <person name="Crhanova M."/>
            <person name="Faldynova M."/>
            <person name="Prikrylova H."/>
            <person name="Zeman M."/>
            <person name="Babak V."/>
            <person name="Rajova J."/>
            <person name="Rychlik I."/>
        </authorList>
    </citation>
    <scope>NUCLEOTIDE SEQUENCE</scope>
    <source>
        <strain evidence="1">ET902</strain>
    </source>
</reference>
<comment type="caution">
    <text evidence="1">The sequence shown here is derived from an EMBL/GenBank/DDBJ whole genome shotgun (WGS) entry which is preliminary data.</text>
</comment>
<dbReference type="EMBL" id="JAUPBM010000001">
    <property type="protein sequence ID" value="MDO7019165.1"/>
    <property type="molecule type" value="Genomic_DNA"/>
</dbReference>
<gene>
    <name evidence="1" type="ORF">Q5M86_00095</name>
</gene>
<dbReference type="Proteomes" id="UP001175147">
    <property type="component" value="Unassembled WGS sequence"/>
</dbReference>
<evidence type="ECO:0000313" key="2">
    <source>
        <dbReference type="Proteomes" id="UP001175147"/>
    </source>
</evidence>
<protein>
    <recommendedName>
        <fullName evidence="3">Bacteriophage-like family protein</fullName>
    </recommendedName>
</protein>
<evidence type="ECO:0008006" key="3">
    <source>
        <dbReference type="Google" id="ProtNLM"/>
    </source>
</evidence>
<dbReference type="RefSeq" id="WP_304384420.1">
    <property type="nucleotide sequence ID" value="NZ_JAUPBL010000010.1"/>
</dbReference>
<evidence type="ECO:0000313" key="1">
    <source>
        <dbReference type="EMBL" id="MDO7019165.1"/>
    </source>
</evidence>
<keyword evidence="2" id="KW-1185">Reference proteome</keyword>
<proteinExistence type="predicted"/>
<accession>A0ABT8YUN9</accession>